<protein>
    <submittedName>
        <fullName evidence="2">Uncharacterized protein</fullName>
    </submittedName>
</protein>
<dbReference type="AlphaFoldDB" id="B6IPE5"/>
<sequence>MDPGRRCGRAGAGGRGKKRRPLSQGRVRLSTARPGRCRSERTGCGRARGRTDPHGRVVILKDEIAPSVPPVHISTICSSMAGAGPSTGGRRWTGVVGCKGLTDGKPLRGYRPHKETLRTGRARPVRTGGGPDGV</sequence>
<evidence type="ECO:0000313" key="3">
    <source>
        <dbReference type="Proteomes" id="UP000001591"/>
    </source>
</evidence>
<keyword evidence="3" id="KW-1185">Reference proteome</keyword>
<organism evidence="2 3">
    <name type="scientific">Rhodospirillum centenum (strain ATCC 51521 / SW)</name>
    <dbReference type="NCBI Taxonomy" id="414684"/>
    <lineage>
        <taxon>Bacteria</taxon>
        <taxon>Pseudomonadati</taxon>
        <taxon>Pseudomonadota</taxon>
        <taxon>Alphaproteobacteria</taxon>
        <taxon>Rhodospirillales</taxon>
        <taxon>Rhodospirillaceae</taxon>
        <taxon>Rhodospirillum</taxon>
    </lineage>
</organism>
<dbReference type="KEGG" id="rce:RC1_2260"/>
<reference evidence="2 3" key="1">
    <citation type="journal article" date="2010" name="BMC Genomics">
        <title>Metabolic flexibility revealed in the genome of the cyst-forming alpha-1 proteobacterium Rhodospirillum centenum.</title>
        <authorList>
            <person name="Lu Y.K."/>
            <person name="Marden J."/>
            <person name="Han M."/>
            <person name="Swingley W.D."/>
            <person name="Mastrian S.D."/>
            <person name="Chowdhury S.R."/>
            <person name="Hao J."/>
            <person name="Helmy T."/>
            <person name="Kim S."/>
            <person name="Kurdoglu A.A."/>
            <person name="Matthies H.J."/>
            <person name="Rollo D."/>
            <person name="Stothard P."/>
            <person name="Blankenship R.E."/>
            <person name="Bauer C.E."/>
            <person name="Touchman J.W."/>
        </authorList>
    </citation>
    <scope>NUCLEOTIDE SEQUENCE [LARGE SCALE GENOMIC DNA]</scope>
    <source>
        <strain evidence="3">ATCC 51521 / SW</strain>
    </source>
</reference>
<feature type="compositionally biased region" description="Basic and acidic residues" evidence="1">
    <location>
        <begin position="37"/>
        <end position="52"/>
    </location>
</feature>
<feature type="region of interest" description="Disordered" evidence="1">
    <location>
        <begin position="1"/>
        <end position="52"/>
    </location>
</feature>
<dbReference type="EMBL" id="CP000613">
    <property type="protein sequence ID" value="ACI99647.1"/>
    <property type="molecule type" value="Genomic_DNA"/>
</dbReference>
<dbReference type="Proteomes" id="UP000001591">
    <property type="component" value="Chromosome"/>
</dbReference>
<proteinExistence type="predicted"/>
<dbReference type="STRING" id="414684.RC1_2260"/>
<name>B6IPE5_RHOCS</name>
<dbReference type="HOGENOM" id="CLU_1894564_0_0_5"/>
<evidence type="ECO:0000256" key="1">
    <source>
        <dbReference type="SAM" id="MobiDB-lite"/>
    </source>
</evidence>
<evidence type="ECO:0000313" key="2">
    <source>
        <dbReference type="EMBL" id="ACI99647.1"/>
    </source>
</evidence>
<gene>
    <name evidence="2" type="ordered locus">RC1_2260</name>
</gene>
<feature type="region of interest" description="Disordered" evidence="1">
    <location>
        <begin position="101"/>
        <end position="134"/>
    </location>
</feature>
<accession>B6IPE5</accession>